<proteinExistence type="inferred from homology"/>
<accession>F8NAJ6</accession>
<evidence type="ECO:0000256" key="2">
    <source>
        <dbReference type="ARBA" id="ARBA00009865"/>
    </source>
</evidence>
<dbReference type="GO" id="GO:0031222">
    <property type="term" value="P:arabinan catabolic process"/>
    <property type="evidence" value="ECO:0007669"/>
    <property type="project" value="UniProtKB-UniPathway"/>
</dbReference>
<dbReference type="PANTHER" id="PTHR43301:SF3">
    <property type="entry name" value="ARABINAN ENDO-1,5-ALPHA-L-ARABINOSIDASE A-RELATED"/>
    <property type="match status" value="1"/>
</dbReference>
<evidence type="ECO:0000256" key="4">
    <source>
        <dbReference type="ARBA" id="ARBA00023295"/>
    </source>
</evidence>
<keyword evidence="4 5" id="KW-0326">Glycosidase</keyword>
<dbReference type="STRING" id="688246.Premu_0312"/>
<name>F8NAJ6_9BACT</name>
<dbReference type="PANTHER" id="PTHR43301">
    <property type="entry name" value="ARABINAN ENDO-1,5-ALPHA-L-ARABINOSIDASE"/>
    <property type="match status" value="1"/>
</dbReference>
<dbReference type="Gene3D" id="2.115.10.20">
    <property type="entry name" value="Glycosyl hydrolase domain, family 43"/>
    <property type="match status" value="1"/>
</dbReference>
<sequence>MGAAISVVASFSTPVPFVHDPVMAYEDGTYYVYSTGFDISEMRSRDLHTWDVDREGVLHGKLPSWTRDSVPGLRNHLWAPDVIRFNGRWYMAYSCSIFGKNTSAIGLLSNDRLSNRQGWRDEGCIIASRGGRDNWNAIDPNFVIDDNNNPWMVWGSFWDGIQLIALDSNMHVRAGAKPRTIARRFAFNPRDIPEAEGGSHHFAPGNFPQVAGQNAIEAPFVFKHDGYYYLFVSWDYCCMGMKSTYRVVVGRSKSVEGPYLDNRGIDMINGGGVPVIEGDKVKYEAAGHCAAYNINGRDLFICHGYNMELGGQSVLVVKDIDWKDGWPVLK</sequence>
<dbReference type="InterPro" id="IPR050727">
    <property type="entry name" value="GH43_arabinanases"/>
</dbReference>
<dbReference type="UniPathway" id="UPA00667"/>
<dbReference type="Proteomes" id="UP000002772">
    <property type="component" value="Unassembled WGS sequence"/>
</dbReference>
<evidence type="ECO:0000256" key="1">
    <source>
        <dbReference type="ARBA" id="ARBA00004834"/>
    </source>
</evidence>
<dbReference type="SUPFAM" id="SSF75005">
    <property type="entry name" value="Arabinanase/levansucrase/invertase"/>
    <property type="match status" value="1"/>
</dbReference>
<dbReference type="InterPro" id="IPR006710">
    <property type="entry name" value="Glyco_hydro_43"/>
</dbReference>
<comment type="pathway">
    <text evidence="1 5">Glycan metabolism; L-arabinan degradation.</text>
</comment>
<feature type="site" description="Important for substrate recognition" evidence="8">
    <location>
        <position position="288"/>
    </location>
</feature>
<evidence type="ECO:0000256" key="6">
    <source>
        <dbReference type="PIRSR" id="PIRSR026534-1"/>
    </source>
</evidence>
<keyword evidence="3 5" id="KW-0378">Hydrolase</keyword>
<feature type="active site" description="Proton acceptor" evidence="6">
    <location>
        <position position="20"/>
    </location>
</feature>
<evidence type="ECO:0000256" key="8">
    <source>
        <dbReference type="PIRSR" id="PIRSR026534-3"/>
    </source>
</evidence>
<feature type="site" description="Important for catalytic activity, responsible for pKa modulation of the active site Glu and correct orientation of both the proton donor and substrate" evidence="8">
    <location>
        <position position="139"/>
    </location>
</feature>
<organism evidence="9 10">
    <name type="scientific">Hallella multisaccharivorax DSM 17128</name>
    <dbReference type="NCBI Taxonomy" id="688246"/>
    <lineage>
        <taxon>Bacteria</taxon>
        <taxon>Pseudomonadati</taxon>
        <taxon>Bacteroidota</taxon>
        <taxon>Bacteroidia</taxon>
        <taxon>Bacteroidales</taxon>
        <taxon>Prevotellaceae</taxon>
        <taxon>Hallella</taxon>
    </lineage>
</organism>
<dbReference type="InterPro" id="IPR023296">
    <property type="entry name" value="Glyco_hydro_beta-prop_sf"/>
</dbReference>
<dbReference type="EC" id="3.2.1.99" evidence="9"/>
<evidence type="ECO:0000256" key="3">
    <source>
        <dbReference type="ARBA" id="ARBA00022801"/>
    </source>
</evidence>
<feature type="binding site" evidence="7">
    <location>
        <begin position="136"/>
        <end position="139"/>
    </location>
    <ligand>
        <name>substrate</name>
    </ligand>
</feature>
<dbReference type="HOGENOM" id="CLU_009397_5_1_10"/>
<dbReference type="eggNOG" id="COG3507">
    <property type="taxonomic scope" value="Bacteria"/>
</dbReference>
<gene>
    <name evidence="9" type="ORF">Premu_0312</name>
</gene>
<feature type="binding site" evidence="7">
    <location>
        <begin position="156"/>
        <end position="158"/>
    </location>
    <ligand>
        <name>substrate</name>
    </ligand>
</feature>
<evidence type="ECO:0000256" key="7">
    <source>
        <dbReference type="PIRSR" id="PIRSR026534-2"/>
    </source>
</evidence>
<feature type="binding site" evidence="7">
    <location>
        <position position="99"/>
    </location>
    <ligand>
        <name>substrate</name>
    </ligand>
</feature>
<reference evidence="10" key="1">
    <citation type="journal article" date="2011" name="Stand. Genomic Sci.">
        <title>Non-contiguous finished genome sequence of the opportunistic oral pathogen Prevotella multisaccharivorax type strain (PPPA20).</title>
        <authorList>
            <person name="Pati A."/>
            <person name="Gronow S."/>
            <person name="Lu M."/>
            <person name="Lapidus A."/>
            <person name="Nolan M."/>
            <person name="Lucas S."/>
            <person name="Hammon N."/>
            <person name="Deshpande S."/>
            <person name="Cheng J.F."/>
            <person name="Tapia R."/>
            <person name="Han C."/>
            <person name="Goodwin L."/>
            <person name="Pitluck S."/>
            <person name="Liolios K."/>
            <person name="Pagani I."/>
            <person name="Mavromatis K."/>
            <person name="Mikhailova N."/>
            <person name="Huntemann M."/>
            <person name="Chen A."/>
            <person name="Palaniappan K."/>
            <person name="Land M."/>
            <person name="Hauser L."/>
            <person name="Detter J.C."/>
            <person name="Brambilla E.M."/>
            <person name="Rohde M."/>
            <person name="Goker M."/>
            <person name="Woyke T."/>
            <person name="Bristow J."/>
            <person name="Eisen J.A."/>
            <person name="Markowitz V."/>
            <person name="Hugenholtz P."/>
            <person name="Kyrpides N.C."/>
            <person name="Klenk H.P."/>
            <person name="Ivanova N."/>
        </authorList>
    </citation>
    <scope>NUCLEOTIDE SEQUENCE [LARGE SCALE GENOMIC DNA]</scope>
    <source>
        <strain evidence="10">DSM 17128</strain>
    </source>
</reference>
<feature type="active site" description="Proton donor" evidence="6">
    <location>
        <position position="217"/>
    </location>
</feature>
<keyword evidence="10" id="KW-1185">Reference proteome</keyword>
<dbReference type="PIRSF" id="PIRSF026534">
    <property type="entry name" value="Endo_alpha-L-arabinosidase"/>
    <property type="match status" value="1"/>
</dbReference>
<comment type="similarity">
    <text evidence="2 5">Belongs to the glycosyl hydrolase 43 family.</text>
</comment>
<protein>
    <submittedName>
        <fullName evidence="9">Arabinan endo-1,5-alpha-L-arabinosidase</fullName>
        <ecNumber evidence="9">3.2.1.99</ecNumber>
    </submittedName>
</protein>
<evidence type="ECO:0000313" key="10">
    <source>
        <dbReference type="Proteomes" id="UP000002772"/>
    </source>
</evidence>
<evidence type="ECO:0000313" key="9">
    <source>
        <dbReference type="EMBL" id="EGN55796.1"/>
    </source>
</evidence>
<dbReference type="InterPro" id="IPR016840">
    <property type="entry name" value="Glyco_hydro_43_endo_a_Ara-ase"/>
</dbReference>
<dbReference type="AlphaFoldDB" id="F8NAJ6"/>
<dbReference type="Pfam" id="PF04616">
    <property type="entry name" value="Glyco_hydro_43"/>
    <property type="match status" value="1"/>
</dbReference>
<dbReference type="GO" id="GO:0046558">
    <property type="term" value="F:arabinan endo-1,5-alpha-L-arabinosidase activity"/>
    <property type="evidence" value="ECO:0007669"/>
    <property type="project" value="UniProtKB-EC"/>
</dbReference>
<dbReference type="EMBL" id="GL945017">
    <property type="protein sequence ID" value="EGN55796.1"/>
    <property type="molecule type" value="Genomic_DNA"/>
</dbReference>
<feature type="binding site" evidence="7">
    <location>
        <position position="20"/>
    </location>
    <ligand>
        <name>substrate</name>
    </ligand>
</feature>
<evidence type="ECO:0000256" key="5">
    <source>
        <dbReference type="PIRNR" id="PIRNR026534"/>
    </source>
</evidence>